<gene>
    <name evidence="7" type="primary">mltG</name>
    <name evidence="9" type="ORF">FK268_06730</name>
</gene>
<evidence type="ECO:0000256" key="7">
    <source>
        <dbReference type="HAMAP-Rule" id="MF_02065"/>
    </source>
</evidence>
<keyword evidence="2 7" id="KW-0812">Transmembrane</keyword>
<evidence type="ECO:0000256" key="2">
    <source>
        <dbReference type="ARBA" id="ARBA00022692"/>
    </source>
</evidence>
<feature type="compositionally biased region" description="Basic and acidic residues" evidence="8">
    <location>
        <begin position="16"/>
        <end position="27"/>
    </location>
</feature>
<comment type="subcellular location">
    <subcellularLocation>
        <location evidence="7">Cell membrane</location>
        <topology evidence="7">Single-pass membrane protein</topology>
    </subcellularLocation>
</comment>
<dbReference type="GO" id="GO:0008932">
    <property type="term" value="F:lytic endotransglycosylase activity"/>
    <property type="evidence" value="ECO:0007669"/>
    <property type="project" value="UniProtKB-UniRule"/>
</dbReference>
<dbReference type="Pfam" id="PF02618">
    <property type="entry name" value="YceG"/>
    <property type="match status" value="1"/>
</dbReference>
<dbReference type="AlphaFoldDB" id="A0A5C5RQN1"/>
<dbReference type="EC" id="4.2.2.29" evidence="7"/>
<dbReference type="GO" id="GO:0009252">
    <property type="term" value="P:peptidoglycan biosynthetic process"/>
    <property type="evidence" value="ECO:0007669"/>
    <property type="project" value="UniProtKB-UniRule"/>
</dbReference>
<evidence type="ECO:0000256" key="8">
    <source>
        <dbReference type="SAM" id="MobiDB-lite"/>
    </source>
</evidence>
<name>A0A5C5RQN1_9ACTN</name>
<keyword evidence="3 7" id="KW-1133">Transmembrane helix</keyword>
<feature type="region of interest" description="Disordered" evidence="8">
    <location>
        <begin position="1"/>
        <end position="41"/>
    </location>
</feature>
<keyword evidence="6 7" id="KW-0961">Cell wall biogenesis/degradation</keyword>
<evidence type="ECO:0000256" key="1">
    <source>
        <dbReference type="ARBA" id="ARBA00022475"/>
    </source>
</evidence>
<dbReference type="EMBL" id="VIGV01000002">
    <property type="protein sequence ID" value="TWS24930.1"/>
    <property type="molecule type" value="Genomic_DNA"/>
</dbReference>
<comment type="function">
    <text evidence="7">Functions as a peptidoglycan terminase that cleaves nascent peptidoglycan strands endolytically to terminate their elongation.</text>
</comment>
<feature type="transmembrane region" description="Helical" evidence="7">
    <location>
        <begin position="56"/>
        <end position="76"/>
    </location>
</feature>
<evidence type="ECO:0000313" key="9">
    <source>
        <dbReference type="EMBL" id="TWS24930.1"/>
    </source>
</evidence>
<evidence type="ECO:0000256" key="4">
    <source>
        <dbReference type="ARBA" id="ARBA00023136"/>
    </source>
</evidence>
<dbReference type="PANTHER" id="PTHR30518">
    <property type="entry name" value="ENDOLYTIC MUREIN TRANSGLYCOSYLASE"/>
    <property type="match status" value="1"/>
</dbReference>
<proteinExistence type="inferred from homology"/>
<organism evidence="9 10">
    <name type="scientific">Tsukamurella sputi</name>
    <dbReference type="NCBI Taxonomy" id="2591848"/>
    <lineage>
        <taxon>Bacteria</taxon>
        <taxon>Bacillati</taxon>
        <taxon>Actinomycetota</taxon>
        <taxon>Actinomycetes</taxon>
        <taxon>Mycobacteriales</taxon>
        <taxon>Tsukamurellaceae</taxon>
        <taxon>Tsukamurella</taxon>
    </lineage>
</organism>
<dbReference type="Proteomes" id="UP000319792">
    <property type="component" value="Unassembled WGS sequence"/>
</dbReference>
<keyword evidence="5 7" id="KW-0456">Lyase</keyword>
<dbReference type="GO" id="GO:0005886">
    <property type="term" value="C:plasma membrane"/>
    <property type="evidence" value="ECO:0007669"/>
    <property type="project" value="UniProtKB-SubCell"/>
</dbReference>
<dbReference type="HAMAP" id="MF_02065">
    <property type="entry name" value="MltG"/>
    <property type="match status" value="1"/>
</dbReference>
<evidence type="ECO:0000256" key="3">
    <source>
        <dbReference type="ARBA" id="ARBA00022989"/>
    </source>
</evidence>
<sequence>MARREAAGARPRGGRRVSDGWNRHRAEPVSVGEQRTTRAERRRAAERARIKRRRRVALLSMLVVFLVVVAGVLWTVRGSLFGGAAAPEDFASGQAGPEVVVHVIGQNNSDFAQNLVDAGVVKSVGAFNRAAGDKPISAGYYELRKSLPASEAVTMLVDPNRSHRVGMLNVSPGAVLDDKRNKDGKIAPGIFSQLSAATAHTVDGVKKQTSKADFVKIASSATVADLGVPEWAAATVVRLKGDHRRLEGLIAPGTWDQIDPSATPQAILKDLITASAKQYETQGLLSASRTSAAKLAPYQVLVSASIVEREVNQADDYPKVARVILNRLAKDQKLEMDSTVNYGEAVTGIDVAGEKLLKKTEWNTYAKTGLPATPIGAVGTEALVATENPAPGPWLYFVTVDKQGTTLFTDDFAQHERNRQKACENKFLTVGCGP</sequence>
<keyword evidence="1 7" id="KW-1003">Cell membrane</keyword>
<dbReference type="GO" id="GO:0071555">
    <property type="term" value="P:cell wall organization"/>
    <property type="evidence" value="ECO:0007669"/>
    <property type="project" value="UniProtKB-KW"/>
</dbReference>
<comment type="similarity">
    <text evidence="7">Belongs to the transglycosylase MltG family.</text>
</comment>
<accession>A0A5C5RQN1</accession>
<keyword evidence="4 7" id="KW-0472">Membrane</keyword>
<keyword evidence="10" id="KW-1185">Reference proteome</keyword>
<dbReference type="InterPro" id="IPR003770">
    <property type="entry name" value="MLTG-like"/>
</dbReference>
<comment type="catalytic activity">
    <reaction evidence="7">
        <text>a peptidoglycan chain = a peptidoglycan chain with N-acetyl-1,6-anhydromuramyl-[peptide] at the reducing end + a peptidoglycan chain with N-acetylglucosamine at the non-reducing end.</text>
        <dbReference type="EC" id="4.2.2.29"/>
    </reaction>
</comment>
<feature type="site" description="Important for catalytic activity" evidence="7">
    <location>
        <position position="310"/>
    </location>
</feature>
<protein>
    <recommendedName>
        <fullName evidence="7">Endolytic murein transglycosylase</fullName>
        <ecNumber evidence="7">4.2.2.29</ecNumber>
    </recommendedName>
    <alternativeName>
        <fullName evidence="7">Peptidoglycan lytic transglycosylase</fullName>
    </alternativeName>
    <alternativeName>
        <fullName evidence="7">Peptidoglycan polymerization terminase</fullName>
    </alternativeName>
</protein>
<evidence type="ECO:0000313" key="10">
    <source>
        <dbReference type="Proteomes" id="UP000319792"/>
    </source>
</evidence>
<comment type="caution">
    <text evidence="9">The sequence shown here is derived from an EMBL/GenBank/DDBJ whole genome shotgun (WGS) entry which is preliminary data.</text>
</comment>
<evidence type="ECO:0000256" key="5">
    <source>
        <dbReference type="ARBA" id="ARBA00023239"/>
    </source>
</evidence>
<dbReference type="PANTHER" id="PTHR30518:SF2">
    <property type="entry name" value="ENDOLYTIC MUREIN TRANSGLYCOSYLASE"/>
    <property type="match status" value="1"/>
</dbReference>
<evidence type="ECO:0000256" key="6">
    <source>
        <dbReference type="ARBA" id="ARBA00023316"/>
    </source>
</evidence>
<reference evidence="9 10" key="1">
    <citation type="submission" date="2019-08" db="EMBL/GenBank/DDBJ databases">
        <title>Tsukamurella conjunctivitidis sp. nov., Tsukamurella assacharolytica sp. nov. and Tsukamurella sputae sp. nov. isolated from patients with conjunctivitis, bacteraemia (lymphoma) and respiratory infection (sputum) in Hong Kong.</title>
        <authorList>
            <person name="Fok K.M.N."/>
            <person name="Fong J.Y.H."/>
        </authorList>
    </citation>
    <scope>NUCLEOTIDE SEQUENCE [LARGE SCALE GENOMIC DNA]</scope>
    <source>
        <strain evidence="9 10">HKU70</strain>
    </source>
</reference>